<proteinExistence type="predicted"/>
<evidence type="ECO:0000313" key="2">
    <source>
        <dbReference type="Proteomes" id="UP001054837"/>
    </source>
</evidence>
<keyword evidence="2" id="KW-1185">Reference proteome</keyword>
<dbReference type="EMBL" id="BPLQ01014608">
    <property type="protein sequence ID" value="GIY81359.1"/>
    <property type="molecule type" value="Genomic_DNA"/>
</dbReference>
<name>A0AAV4WHP3_9ARAC</name>
<dbReference type="Proteomes" id="UP001054837">
    <property type="component" value="Unassembled WGS sequence"/>
</dbReference>
<accession>A0AAV4WHP3</accession>
<evidence type="ECO:0000313" key="1">
    <source>
        <dbReference type="EMBL" id="GIY81359.1"/>
    </source>
</evidence>
<sequence>MARTYIYYCADKLLSSFHIGCHPTVAAQEMMTQSPEHISPYINIAVFWKIFPFPIEKKNSKKRESPKIIESYFFLPGGHKSIVSVRFPQPTRESLPNRQRLQRPPALVHSFPDYYHISRISSVFLCLYLFSICQFGSSEGRM</sequence>
<protein>
    <submittedName>
        <fullName evidence="1">Uncharacterized protein</fullName>
    </submittedName>
</protein>
<gene>
    <name evidence="1" type="ORF">CDAR_405431</name>
</gene>
<organism evidence="1 2">
    <name type="scientific">Caerostris darwini</name>
    <dbReference type="NCBI Taxonomy" id="1538125"/>
    <lineage>
        <taxon>Eukaryota</taxon>
        <taxon>Metazoa</taxon>
        <taxon>Ecdysozoa</taxon>
        <taxon>Arthropoda</taxon>
        <taxon>Chelicerata</taxon>
        <taxon>Arachnida</taxon>
        <taxon>Araneae</taxon>
        <taxon>Araneomorphae</taxon>
        <taxon>Entelegynae</taxon>
        <taxon>Araneoidea</taxon>
        <taxon>Araneidae</taxon>
        <taxon>Caerostris</taxon>
    </lineage>
</organism>
<dbReference type="AlphaFoldDB" id="A0AAV4WHP3"/>
<reference evidence="1 2" key="1">
    <citation type="submission" date="2021-06" db="EMBL/GenBank/DDBJ databases">
        <title>Caerostris darwini draft genome.</title>
        <authorList>
            <person name="Kono N."/>
            <person name="Arakawa K."/>
        </authorList>
    </citation>
    <scope>NUCLEOTIDE SEQUENCE [LARGE SCALE GENOMIC DNA]</scope>
</reference>
<comment type="caution">
    <text evidence="1">The sequence shown here is derived from an EMBL/GenBank/DDBJ whole genome shotgun (WGS) entry which is preliminary data.</text>
</comment>